<dbReference type="EMBL" id="KL142475">
    <property type="protein sequence ID" value="KDR65216.1"/>
    <property type="molecule type" value="Genomic_DNA"/>
</dbReference>
<dbReference type="InterPro" id="IPR045340">
    <property type="entry name" value="DUF6533"/>
</dbReference>
<dbReference type="Proteomes" id="UP000027222">
    <property type="component" value="Unassembled WGS sequence"/>
</dbReference>
<evidence type="ECO:0000256" key="1">
    <source>
        <dbReference type="SAM" id="Phobius"/>
    </source>
</evidence>
<keyword evidence="1" id="KW-1133">Transmembrane helix</keyword>
<keyword evidence="1" id="KW-0812">Transmembrane</keyword>
<feature type="transmembrane region" description="Helical" evidence="1">
    <location>
        <begin position="217"/>
        <end position="239"/>
    </location>
</feature>
<dbReference type="HOGENOM" id="CLU_035509_15_2_1"/>
<feature type="transmembrane region" description="Helical" evidence="1">
    <location>
        <begin position="92"/>
        <end position="113"/>
    </location>
</feature>
<name>A0A067S346_GALM3</name>
<dbReference type="Pfam" id="PF20151">
    <property type="entry name" value="DUF6533"/>
    <property type="match status" value="1"/>
</dbReference>
<keyword evidence="1" id="KW-0472">Membrane</keyword>
<feature type="transmembrane region" description="Helical" evidence="1">
    <location>
        <begin position="177"/>
        <end position="197"/>
    </location>
</feature>
<evidence type="ECO:0000313" key="4">
    <source>
        <dbReference type="Proteomes" id="UP000027222"/>
    </source>
</evidence>
<evidence type="ECO:0000313" key="3">
    <source>
        <dbReference type="EMBL" id="KDR65216.1"/>
    </source>
</evidence>
<feature type="transmembrane region" description="Helical" evidence="1">
    <location>
        <begin position="245"/>
        <end position="267"/>
    </location>
</feature>
<evidence type="ECO:0000259" key="2">
    <source>
        <dbReference type="Pfam" id="PF20151"/>
    </source>
</evidence>
<proteinExistence type="predicted"/>
<keyword evidence="4" id="KW-1185">Reference proteome</keyword>
<reference evidence="4" key="1">
    <citation type="journal article" date="2014" name="Proc. Natl. Acad. Sci. U.S.A.">
        <title>Extensive sampling of basidiomycete genomes demonstrates inadequacy of the white-rot/brown-rot paradigm for wood decay fungi.</title>
        <authorList>
            <person name="Riley R."/>
            <person name="Salamov A.A."/>
            <person name="Brown D.W."/>
            <person name="Nagy L.G."/>
            <person name="Floudas D."/>
            <person name="Held B.W."/>
            <person name="Levasseur A."/>
            <person name="Lombard V."/>
            <person name="Morin E."/>
            <person name="Otillar R."/>
            <person name="Lindquist E.A."/>
            <person name="Sun H."/>
            <person name="LaButti K.M."/>
            <person name="Schmutz J."/>
            <person name="Jabbour D."/>
            <person name="Luo H."/>
            <person name="Baker S.E."/>
            <person name="Pisabarro A.G."/>
            <person name="Walton J.D."/>
            <person name="Blanchette R.A."/>
            <person name="Henrissat B."/>
            <person name="Martin F."/>
            <person name="Cullen D."/>
            <person name="Hibbett D.S."/>
            <person name="Grigoriev I.V."/>
        </authorList>
    </citation>
    <scope>NUCLEOTIDE SEQUENCE [LARGE SCALE GENOMIC DNA]</scope>
    <source>
        <strain evidence="4">CBS 339.88</strain>
    </source>
</reference>
<gene>
    <name evidence="3" type="ORF">GALMADRAFT_232975</name>
</gene>
<sequence length="289" mass="32624">MSEIGPGVLSPHMLDAFRDIQAAHCARMASNSLILYDYLITFDKEVELVWNNRRSITNVVSFMNRYYILSSSASNILAFLVHGLTASVRRKYLEWEACTGLLAVILAQAILQLRIYALYTRSKKILTLMLACYFIQFALSGWMINWSNLSQLRTSIISFAGGETCVSSNENPQLYDFYIPPMIFDGLLCLLALIKGLQEFKYPGSSFRHGQSLIKILVRDSVLYFAIITITYLVCTLYLRFEPPALIDASIGFAPAMSSILASRVLFNLREAGLKTAEVYSTPQEVQFR</sequence>
<organism evidence="3 4">
    <name type="scientific">Galerina marginata (strain CBS 339.88)</name>
    <dbReference type="NCBI Taxonomy" id="685588"/>
    <lineage>
        <taxon>Eukaryota</taxon>
        <taxon>Fungi</taxon>
        <taxon>Dikarya</taxon>
        <taxon>Basidiomycota</taxon>
        <taxon>Agaricomycotina</taxon>
        <taxon>Agaricomycetes</taxon>
        <taxon>Agaricomycetidae</taxon>
        <taxon>Agaricales</taxon>
        <taxon>Agaricineae</taxon>
        <taxon>Strophariaceae</taxon>
        <taxon>Galerina</taxon>
    </lineage>
</organism>
<accession>A0A067S346</accession>
<dbReference type="OrthoDB" id="3349377at2759"/>
<protein>
    <recommendedName>
        <fullName evidence="2">DUF6533 domain-containing protein</fullName>
    </recommendedName>
</protein>
<feature type="transmembrane region" description="Helical" evidence="1">
    <location>
        <begin position="125"/>
        <end position="144"/>
    </location>
</feature>
<feature type="domain" description="DUF6533" evidence="2">
    <location>
        <begin position="26"/>
        <end position="69"/>
    </location>
</feature>
<dbReference type="AlphaFoldDB" id="A0A067S346"/>
<feature type="transmembrane region" description="Helical" evidence="1">
    <location>
        <begin position="66"/>
        <end position="86"/>
    </location>
</feature>